<dbReference type="Proteomes" id="UP000218439">
    <property type="component" value="Unassembled WGS sequence"/>
</dbReference>
<dbReference type="EMBL" id="NSJE01000024">
    <property type="protein sequence ID" value="PAT41844.1"/>
    <property type="molecule type" value="Genomic_DNA"/>
</dbReference>
<dbReference type="PROSITE" id="PS51257">
    <property type="entry name" value="PROKAR_LIPOPROTEIN"/>
    <property type="match status" value="1"/>
</dbReference>
<accession>A0A2A2AVX3</accession>
<comment type="caution">
    <text evidence="1">The sequence shown here is derived from an EMBL/GenBank/DDBJ whole genome shotgun (WGS) entry which is preliminary data.</text>
</comment>
<protein>
    <recommendedName>
        <fullName evidence="3">Lipoprotein</fullName>
    </recommendedName>
</protein>
<reference evidence="1 2" key="1">
    <citation type="submission" date="2017-08" db="EMBL/GenBank/DDBJ databases">
        <title>WGS of Clinical strains of the CDC Group NO-1 linked to zoonotic infections in humans.</title>
        <authorList>
            <person name="Bernier A.-M."/>
            <person name="Bernard K."/>
        </authorList>
    </citation>
    <scope>NUCLEOTIDE SEQUENCE [LARGE SCALE GENOMIC DNA]</scope>
    <source>
        <strain evidence="1 2">NML120219</strain>
    </source>
</reference>
<organism evidence="1 2">
    <name type="scientific">Vandammella animalimorsus</name>
    <dbReference type="NCBI Taxonomy" id="2029117"/>
    <lineage>
        <taxon>Bacteria</taxon>
        <taxon>Pseudomonadati</taxon>
        <taxon>Pseudomonadota</taxon>
        <taxon>Betaproteobacteria</taxon>
        <taxon>Burkholderiales</taxon>
        <taxon>Comamonadaceae</taxon>
        <taxon>Vandammella</taxon>
    </lineage>
</organism>
<proteinExistence type="predicted"/>
<sequence length="400" mass="44023">MKIHLTALAAACLLAACGGGDGDGANTPATQPKLEYLTGTLDWRDTLCRNDDDALSAARYHLIERIYVLQGQVFLLDTYAPQSESHCDRPDSASFIRPIRDGQARRWLWGGQLSVFPYHSYDRPGGLFFDAQGIPHVLSHSLTTQDARYVVREADYQISYIARRGPGVTRHRLHDGTYESGRLFDGRVAGIPLDWRPAAHEQGFSQVMAVRDGQGNAARFYAPHSLETGGDGLHYFIDKGLLRSLDAQLNVRTLQGSLVDPIQAAASAIDLAVDERGQVHALAWQDGLLLWLNLMDGTAHRFALPAGYADPRLALAVHRGELLLAVRERSDGPAHWSSLYRVAPGAAPQLLLGGEKLPQTPEDFMQHPSQYKLPNLRHLEVSADGVLYLSLTKAVVKLQL</sequence>
<name>A0A2A2AVX3_9BURK</name>
<evidence type="ECO:0008006" key="3">
    <source>
        <dbReference type="Google" id="ProtNLM"/>
    </source>
</evidence>
<evidence type="ECO:0000313" key="2">
    <source>
        <dbReference type="Proteomes" id="UP000218439"/>
    </source>
</evidence>
<gene>
    <name evidence="1" type="ORF">CK621_12595</name>
</gene>
<dbReference type="AlphaFoldDB" id="A0A2A2AVX3"/>
<evidence type="ECO:0000313" key="1">
    <source>
        <dbReference type="EMBL" id="PAT41844.1"/>
    </source>
</evidence>
<dbReference type="RefSeq" id="WP_095552676.1">
    <property type="nucleotide sequence ID" value="NZ_CP156659.1"/>
</dbReference>